<dbReference type="RefSeq" id="WP_141814188.1">
    <property type="nucleotide sequence ID" value="NZ_VFPL01000001.1"/>
</dbReference>
<comment type="caution">
    <text evidence="3">The sequence shown here is derived from an EMBL/GenBank/DDBJ whole genome shotgun (WGS) entry which is preliminary data.</text>
</comment>
<dbReference type="Pfam" id="PF18818">
    <property type="entry name" value="MPTase-PolyVal"/>
    <property type="match status" value="1"/>
</dbReference>
<proteinExistence type="predicted"/>
<feature type="domain" description="N-terminal" evidence="1">
    <location>
        <begin position="9"/>
        <end position="136"/>
    </location>
</feature>
<evidence type="ECO:0000259" key="2">
    <source>
        <dbReference type="Pfam" id="PF18818"/>
    </source>
</evidence>
<dbReference type="AlphaFoldDB" id="A0A5M9GQN4"/>
<dbReference type="Proteomes" id="UP000322918">
    <property type="component" value="Unassembled WGS sequence"/>
</dbReference>
<gene>
    <name evidence="3" type="ORF">F1649_19355</name>
</gene>
<sequence length="408" mass="45688">MTNDKVKALHVQVAEKLIEQLKAGTAPWQKPWNIDNVPAFELPYNAVTGNRYKGINTFSLLLAGYEDPRWMTFNQASANDWNVKKGEKATLIQFVKTSDLVAKRDESGKPVLNEEGKPVKVSVKLDRPIITTAWVFNAAQVNGIPPLQKPDVQALGWNPVERAEKLTAGSAAIITHRAGDRAYYSPLRDKITMPLKEQFDAPDKYYATLLHELGHWTGHKDRLDRSIMNKFGTEAYAREELRAEIASMLIGQEFRIGHDPGQHAAYVDSWIKVLQDTPFEIHAAAADAEKIFNYLTGLEQKQEIKAAVQSVPEDQPPKYGTGSKYLSSGDEIAYNNTVYKVQGHLKQGRLRMEDLGSGKNFVLSKNDMLYGSLLDAKQHPEKQARIAPETEIAISQETETVAAYGIRR</sequence>
<dbReference type="InterPro" id="IPR013610">
    <property type="entry name" value="ArdC_N"/>
</dbReference>
<dbReference type="InterPro" id="IPR041459">
    <property type="entry name" value="MPTase-PolyVal"/>
</dbReference>
<dbReference type="EMBL" id="VWNE01000040">
    <property type="protein sequence ID" value="KAA8476836.1"/>
    <property type="molecule type" value="Genomic_DNA"/>
</dbReference>
<dbReference type="GO" id="GO:0003697">
    <property type="term" value="F:single-stranded DNA binding"/>
    <property type="evidence" value="ECO:0007669"/>
    <property type="project" value="InterPro"/>
</dbReference>
<dbReference type="OrthoDB" id="9792687at2"/>
<name>A0A5M9GQN4_9SPHI</name>
<evidence type="ECO:0000313" key="4">
    <source>
        <dbReference type="Proteomes" id="UP000322918"/>
    </source>
</evidence>
<accession>A0A5M9GQN4</accession>
<evidence type="ECO:0000313" key="3">
    <source>
        <dbReference type="EMBL" id="KAA8476836.1"/>
    </source>
</evidence>
<feature type="domain" description="Polyvalent protein metallopeptidase" evidence="2">
    <location>
        <begin position="161"/>
        <end position="286"/>
    </location>
</feature>
<organism evidence="3 4">
    <name type="scientific">Arcticibacter tournemirensis</name>
    <dbReference type="NCBI Taxonomy" id="699437"/>
    <lineage>
        <taxon>Bacteria</taxon>
        <taxon>Pseudomonadati</taxon>
        <taxon>Bacteroidota</taxon>
        <taxon>Sphingobacteriia</taxon>
        <taxon>Sphingobacteriales</taxon>
        <taxon>Sphingobacteriaceae</taxon>
        <taxon>Arcticibacter</taxon>
    </lineage>
</organism>
<dbReference type="Pfam" id="PF08401">
    <property type="entry name" value="ArdcN"/>
    <property type="match status" value="1"/>
</dbReference>
<protein>
    <submittedName>
        <fullName evidence="3">DUF1738 domain-containing protein</fullName>
    </submittedName>
</protein>
<reference evidence="3 4" key="1">
    <citation type="submission" date="2019-09" db="EMBL/GenBank/DDBJ databases">
        <title>Pararcticibacter amylolyticus gen. nov., sp. nov., isolated from a rottenly hemp rope, and reclassification of Pedobacter tournemirensis as Pararcticibacter tournemirensis comb. nov.</title>
        <authorList>
            <person name="Cai Y."/>
        </authorList>
    </citation>
    <scope>NUCLEOTIDE SEQUENCE [LARGE SCALE GENOMIC DNA]</scope>
    <source>
        <strain evidence="3 4">TF5-37.2-LB10</strain>
    </source>
</reference>
<evidence type="ECO:0000259" key="1">
    <source>
        <dbReference type="Pfam" id="PF08401"/>
    </source>
</evidence>
<keyword evidence="4" id="KW-1185">Reference proteome</keyword>